<name>A0A0G1WFX4_9BACT</name>
<dbReference type="InterPro" id="IPR001509">
    <property type="entry name" value="Epimerase_deHydtase"/>
</dbReference>
<dbReference type="Gene3D" id="3.90.550.10">
    <property type="entry name" value="Spore Coat Polysaccharide Biosynthesis Protein SpsA, Chain A"/>
    <property type="match status" value="1"/>
</dbReference>
<dbReference type="PATRIC" id="fig|1618673.3.peg.219"/>
<protein>
    <submittedName>
        <fullName evidence="3">NAD dependent epimerase/dehydratase family</fullName>
    </submittedName>
</protein>
<dbReference type="SUPFAM" id="SSF53448">
    <property type="entry name" value="Nucleotide-diphospho-sugar transferases"/>
    <property type="match status" value="1"/>
</dbReference>
<dbReference type="PANTHER" id="PTHR47183">
    <property type="entry name" value="GLUCOSE-1-PHOSPHATE CYTIDYLYLTRANSFERASE-RELATED"/>
    <property type="match status" value="1"/>
</dbReference>
<dbReference type="InterPro" id="IPR029044">
    <property type="entry name" value="Nucleotide-diphossugar_trans"/>
</dbReference>
<comment type="caution">
    <text evidence="3">The sequence shown here is derived from an EMBL/GenBank/DDBJ whole genome shotgun (WGS) entry which is preliminary data.</text>
</comment>
<dbReference type="InterPro" id="IPR005835">
    <property type="entry name" value="NTP_transferase_dom"/>
</dbReference>
<feature type="domain" description="Nucleotidyl transferase" evidence="1">
    <location>
        <begin position="18"/>
        <end position="223"/>
    </location>
</feature>
<dbReference type="Pfam" id="PF00483">
    <property type="entry name" value="NTP_transferase"/>
    <property type="match status" value="1"/>
</dbReference>
<dbReference type="InterPro" id="IPR036291">
    <property type="entry name" value="NAD(P)-bd_dom_sf"/>
</dbReference>
<proteinExistence type="predicted"/>
<dbReference type="Gene3D" id="3.90.25.10">
    <property type="entry name" value="UDP-galactose 4-epimerase, domain 1"/>
    <property type="match status" value="1"/>
</dbReference>
<dbReference type="InterPro" id="IPR013446">
    <property type="entry name" value="G1P_cyt_trans-like"/>
</dbReference>
<dbReference type="Gene3D" id="3.40.50.720">
    <property type="entry name" value="NAD(P)-binding Rossmann-like Domain"/>
    <property type="match status" value="1"/>
</dbReference>
<accession>A0A0G1WFX4</accession>
<evidence type="ECO:0000313" key="3">
    <source>
        <dbReference type="EMBL" id="KKW17651.1"/>
    </source>
</evidence>
<organism evidence="3 4">
    <name type="scientific">Candidatus Kaiserbacteria bacterium GW2011_GWB1_50_17</name>
    <dbReference type="NCBI Taxonomy" id="1618673"/>
    <lineage>
        <taxon>Bacteria</taxon>
        <taxon>Candidatus Kaiseribacteriota</taxon>
    </lineage>
</organism>
<evidence type="ECO:0000259" key="1">
    <source>
        <dbReference type="Pfam" id="PF00483"/>
    </source>
</evidence>
<dbReference type="AlphaFoldDB" id="A0A0G1WFX4"/>
<dbReference type="PRINTS" id="PR01713">
    <property type="entry name" value="NUCEPIMERASE"/>
</dbReference>
<dbReference type="Pfam" id="PF01370">
    <property type="entry name" value="Epimerase"/>
    <property type="match status" value="1"/>
</dbReference>
<gene>
    <name evidence="3" type="ORF">UY57_C0013G0010</name>
</gene>
<evidence type="ECO:0000259" key="2">
    <source>
        <dbReference type="Pfam" id="PF01370"/>
    </source>
</evidence>
<dbReference type="SUPFAM" id="SSF51735">
    <property type="entry name" value="NAD(P)-binding Rossmann-fold domains"/>
    <property type="match status" value="1"/>
</dbReference>
<evidence type="ECO:0000313" key="4">
    <source>
        <dbReference type="Proteomes" id="UP000034120"/>
    </source>
</evidence>
<dbReference type="EMBL" id="LCQM01000013">
    <property type="protein sequence ID" value="KKW17651.1"/>
    <property type="molecule type" value="Genomic_DNA"/>
</dbReference>
<feature type="domain" description="NAD-dependent epimerase/dehydratase" evidence="2">
    <location>
        <begin position="265"/>
        <end position="505"/>
    </location>
</feature>
<reference evidence="3 4" key="1">
    <citation type="journal article" date="2015" name="Nature">
        <title>rRNA introns, odd ribosomes, and small enigmatic genomes across a large radiation of phyla.</title>
        <authorList>
            <person name="Brown C.T."/>
            <person name="Hug L.A."/>
            <person name="Thomas B.C."/>
            <person name="Sharon I."/>
            <person name="Castelle C.J."/>
            <person name="Singh A."/>
            <person name="Wilkins M.J."/>
            <person name="Williams K.H."/>
            <person name="Banfield J.F."/>
        </authorList>
    </citation>
    <scope>NUCLEOTIDE SEQUENCE [LARGE SCALE GENOMIC DNA]</scope>
</reference>
<dbReference type="Proteomes" id="UP000034120">
    <property type="component" value="Unassembled WGS sequence"/>
</dbReference>
<dbReference type="PANTHER" id="PTHR47183:SF2">
    <property type="entry name" value="GLUCOSE-1-PHOSPHATE CYTIDYLYLTRANSFERASE-RELATED"/>
    <property type="match status" value="1"/>
</dbReference>
<dbReference type="GO" id="GO:0047343">
    <property type="term" value="F:glucose-1-phosphate cytidylyltransferase activity"/>
    <property type="evidence" value="ECO:0007669"/>
    <property type="project" value="InterPro"/>
</dbReference>
<sequence>MAKRKVSKTPEIRDIPVVILCGGRGTRLKEETEFIPKPMVRIGDRPILWHIMKIYYAQGFRRFILPLGYKGEKIREYINSYQLYANDFTLKHGGSKTSLTYHGRPAERWQISCIDTGLDTQTGGRIKKLEKFIKSPLFMLTYGDGVANVDLGKLLSEHTKQKSIVTMTAVHPPVRFGEVILKKDGTVQGFSEKPHYAESGMNETLINGGFFAIDSKIFKRMSEDDALVFEKDVSPKRCVEKRRCSVEAMAVKRKHRASHWRGRSVLVTGGAGFIGYALATKLADIGARVYVLDIKPDLPAFSLGKRNVRGKITYIRGSVTSKKTLDDVLKRKGIRAIFHLAAEAIVGRALKHPAKALDANIKGTWTLLESARAASSVHEIVVASSDKAYGSHAKLPYKEDAALQGLNPYDCSKSCTDLVAQMYARTYGMPIAIARCGNVYGPGDTNWSRLIPDALRSTSRGRMLDIRSDGTFKRDYIYVDDVVDAYMTLAEHVERDSLSGEAFNFGNNKPLKVSDVLREISRNTPHLEFQILNTAQNEIQYQYLDSHKAERVLSWKPKVLLRDGLKRTAAWYSDFLPNLKNPGQQ</sequence>